<comment type="similarity">
    <text evidence="2 3">Belongs to the peptidase T1A family.</text>
</comment>
<feature type="domain" description="Proteasome alpha-type subunits" evidence="4">
    <location>
        <begin position="9"/>
        <end position="31"/>
    </location>
</feature>
<dbReference type="Pfam" id="PF10584">
    <property type="entry name" value="Proteasome_A_N"/>
    <property type="match status" value="1"/>
</dbReference>
<keyword evidence="6" id="KW-1185">Reference proteome</keyword>
<proteinExistence type="inferred from homology"/>
<keyword evidence="1 2" id="KW-0647">Proteasome</keyword>
<dbReference type="NCBIfam" id="NF003075">
    <property type="entry name" value="PRK03996.1"/>
    <property type="match status" value="1"/>
</dbReference>
<dbReference type="AlphaFoldDB" id="A0A1I0PCF5"/>
<dbReference type="SMART" id="SM00948">
    <property type="entry name" value="Proteasome_A_N"/>
    <property type="match status" value="1"/>
</dbReference>
<name>A0A1I0PCF5_9EURY</name>
<dbReference type="PROSITE" id="PS51475">
    <property type="entry name" value="PROTEASOME_ALPHA_2"/>
    <property type="match status" value="1"/>
</dbReference>
<accession>A0A1I0PCF5</accession>
<dbReference type="STRING" id="355548.SAMN04487945_1582"/>
<dbReference type="InterPro" id="IPR050115">
    <property type="entry name" value="Proteasome_alpha"/>
</dbReference>
<dbReference type="Pfam" id="PF00227">
    <property type="entry name" value="Proteasome"/>
    <property type="match status" value="1"/>
</dbReference>
<dbReference type="InterPro" id="IPR001353">
    <property type="entry name" value="Proteasome_sua/b"/>
</dbReference>
<dbReference type="SUPFAM" id="SSF56235">
    <property type="entry name" value="N-terminal nucleophile aminohydrolases (Ntn hydrolases)"/>
    <property type="match status" value="1"/>
</dbReference>
<dbReference type="PROSITE" id="PS00388">
    <property type="entry name" value="PROTEASOME_ALPHA_1"/>
    <property type="match status" value="1"/>
</dbReference>
<dbReference type="GO" id="GO:0019773">
    <property type="term" value="C:proteasome core complex, alpha-subunit complex"/>
    <property type="evidence" value="ECO:0007669"/>
    <property type="project" value="UniProtKB-UniRule"/>
</dbReference>
<comment type="function">
    <text evidence="3">Component of the proteasome core, a large protease complex with broad specificity involved in protein degradation.</text>
</comment>
<comment type="subcellular location">
    <subcellularLocation>
        <location evidence="3">Cytoplasm</location>
    </subcellularLocation>
</comment>
<dbReference type="GO" id="GO:0006511">
    <property type="term" value="P:ubiquitin-dependent protein catabolic process"/>
    <property type="evidence" value="ECO:0007669"/>
    <property type="project" value="InterPro"/>
</dbReference>
<dbReference type="RefSeq" id="WP_089668784.1">
    <property type="nucleotide sequence ID" value="NZ_FOJA01000001.1"/>
</dbReference>
<dbReference type="GO" id="GO:0005737">
    <property type="term" value="C:cytoplasm"/>
    <property type="evidence" value="ECO:0007669"/>
    <property type="project" value="UniProtKB-SubCell"/>
</dbReference>
<evidence type="ECO:0000259" key="4">
    <source>
        <dbReference type="PROSITE" id="PS00388"/>
    </source>
</evidence>
<gene>
    <name evidence="5" type="ORF">SAMN04487945_1582</name>
</gene>
<dbReference type="Proteomes" id="UP000198518">
    <property type="component" value="Unassembled WGS sequence"/>
</dbReference>
<evidence type="ECO:0000256" key="1">
    <source>
        <dbReference type="ARBA" id="ARBA00022942"/>
    </source>
</evidence>
<evidence type="ECO:0000313" key="5">
    <source>
        <dbReference type="EMBL" id="SEW11950.1"/>
    </source>
</evidence>
<dbReference type="GO" id="GO:0004175">
    <property type="term" value="F:endopeptidase activity"/>
    <property type="evidence" value="ECO:0007669"/>
    <property type="project" value="UniProtKB-ARBA"/>
</dbReference>
<evidence type="ECO:0000256" key="3">
    <source>
        <dbReference type="RuleBase" id="RU000552"/>
    </source>
</evidence>
<dbReference type="EMBL" id="FOJA01000001">
    <property type="protein sequence ID" value="SEW11950.1"/>
    <property type="molecule type" value="Genomic_DNA"/>
</dbReference>
<dbReference type="InterPro" id="IPR023332">
    <property type="entry name" value="Proteasome_alpha-type"/>
</dbReference>
<protein>
    <recommendedName>
        <fullName evidence="3">Proteasome subunit alpha</fullName>
    </recommendedName>
</protein>
<dbReference type="InterPro" id="IPR029055">
    <property type="entry name" value="Ntn_hydrolases_N"/>
</dbReference>
<dbReference type="InterPro" id="IPR000426">
    <property type="entry name" value="Proteasome_asu_N"/>
</dbReference>
<comment type="subunit">
    <text evidence="3">The 20S proteasome core is composed of 14 alpha and 14 beta subunits that assemble into four stacked heptameric rings, resulting in a barrel-shaped structure. The two inner rings, each composed of seven catalytic beta subunits, are sandwiched by two outer rings, each composed of seven alpha subunits. The catalytic chamber with the active sites is on the inside of the barrel. Has a gated structure, the ends of the cylinder being occluded by the N-termini of the alpha-subunits. Is capped at one or both ends by the proteasome regulatory ATPase, PAN.</text>
</comment>
<dbReference type="PANTHER" id="PTHR11599">
    <property type="entry name" value="PROTEASOME SUBUNIT ALPHA/BETA"/>
    <property type="match status" value="1"/>
</dbReference>
<organism evidence="5 6">
    <name type="scientific">Halobacterium jilantaiense</name>
    <dbReference type="NCBI Taxonomy" id="355548"/>
    <lineage>
        <taxon>Archaea</taxon>
        <taxon>Methanobacteriati</taxon>
        <taxon>Methanobacteriota</taxon>
        <taxon>Stenosarchaea group</taxon>
        <taxon>Halobacteria</taxon>
        <taxon>Halobacteriales</taxon>
        <taxon>Halobacteriaceae</taxon>
        <taxon>Halobacterium</taxon>
    </lineage>
</organism>
<dbReference type="OrthoDB" id="9421at2157"/>
<evidence type="ECO:0000256" key="2">
    <source>
        <dbReference type="PROSITE-ProRule" id="PRU00808"/>
    </source>
</evidence>
<reference evidence="5 6" key="1">
    <citation type="submission" date="2016-10" db="EMBL/GenBank/DDBJ databases">
        <authorList>
            <person name="de Groot N.N."/>
        </authorList>
    </citation>
    <scope>NUCLEOTIDE SEQUENCE [LARGE SCALE GENOMIC DNA]</scope>
    <source>
        <strain evidence="5 6">CGMCC 1.5337</strain>
    </source>
</reference>
<dbReference type="Gene3D" id="3.60.20.10">
    <property type="entry name" value="Glutamine Phosphoribosylpyrophosphate, subunit 1, domain 1"/>
    <property type="match status" value="1"/>
</dbReference>
<sequence length="235" mass="24389">MQGTDQQAYDRGTTIFSPDGRLYQVEYAREAVGQGAPVVGVRGADSVVLAAHAPDRSPLSADGDTEKVSSVDDHVAVAGAGHAADTRQLVDLARRRAQQERVRYGERVPVAELGTAVADHLQEYTQTGGARPYGTALLVAGHDGDPALVEIDPSGATRSWRADAVGSGAGDAIETFEDGYGPALGDRDAIALALDGLDAAVEDLNVADVDATLVTDEGTERVGEDRLRSAHGSAS</sequence>
<evidence type="ECO:0000313" key="6">
    <source>
        <dbReference type="Proteomes" id="UP000198518"/>
    </source>
</evidence>